<feature type="region of interest" description="Disordered" evidence="1">
    <location>
        <begin position="21"/>
        <end position="58"/>
    </location>
</feature>
<evidence type="ECO:0000313" key="4">
    <source>
        <dbReference type="Proteomes" id="UP000019753"/>
    </source>
</evidence>
<dbReference type="AlphaFoldDB" id="A0A021VVA2"/>
<sequence length="167" mass="16753">MRTKTWAAVSAAVLSTAVLGGCSADGEPQAEEIEAPQASTAAEEPSPATPPDDGAPDDAAVCAAFGDVLTIVENADLGLAGGRMEAQERDGWYQLATRVLDRLPSTGGSAVRTAIGELQEIAPAVPAGGYAESTGVRSPEWNDAEGLLGAACDDLGAPLAITVFTGG</sequence>
<proteinExistence type="predicted"/>
<feature type="compositionally biased region" description="Low complexity" evidence="1">
    <location>
        <begin position="35"/>
        <end position="46"/>
    </location>
</feature>
<feature type="signal peptide" evidence="2">
    <location>
        <begin position="1"/>
        <end position="20"/>
    </location>
</feature>
<name>A0A021VVA2_9CELL</name>
<dbReference type="RefSeq" id="WP_034221539.1">
    <property type="nucleotide sequence ID" value="NZ_AXCW01000005.1"/>
</dbReference>
<protein>
    <recommendedName>
        <fullName evidence="5">Lipoprotein</fullName>
    </recommendedName>
</protein>
<dbReference type="OrthoDB" id="5077345at2"/>
<evidence type="ECO:0000256" key="1">
    <source>
        <dbReference type="SAM" id="MobiDB-lite"/>
    </source>
</evidence>
<dbReference type="Proteomes" id="UP000019753">
    <property type="component" value="Unassembled WGS sequence"/>
</dbReference>
<evidence type="ECO:0000313" key="3">
    <source>
        <dbReference type="EMBL" id="EYR65091.1"/>
    </source>
</evidence>
<keyword evidence="2" id="KW-0732">Signal</keyword>
<reference evidence="3 4" key="1">
    <citation type="submission" date="2014-01" db="EMBL/GenBank/DDBJ databases">
        <title>Actinotalea ferrariae CF5-4.</title>
        <authorList>
            <person name="Chen F."/>
            <person name="Li Y."/>
            <person name="Wang G."/>
        </authorList>
    </citation>
    <scope>NUCLEOTIDE SEQUENCE [LARGE SCALE GENOMIC DNA]</scope>
    <source>
        <strain evidence="3 4">CF5-4</strain>
    </source>
</reference>
<evidence type="ECO:0008006" key="5">
    <source>
        <dbReference type="Google" id="ProtNLM"/>
    </source>
</evidence>
<comment type="caution">
    <text evidence="3">The sequence shown here is derived from an EMBL/GenBank/DDBJ whole genome shotgun (WGS) entry which is preliminary data.</text>
</comment>
<accession>A0A021VVA2</accession>
<feature type="chain" id="PRO_5038682325" description="Lipoprotein" evidence="2">
    <location>
        <begin position="21"/>
        <end position="167"/>
    </location>
</feature>
<dbReference type="PROSITE" id="PS51257">
    <property type="entry name" value="PROKAR_LIPOPROTEIN"/>
    <property type="match status" value="1"/>
</dbReference>
<evidence type="ECO:0000256" key="2">
    <source>
        <dbReference type="SAM" id="SignalP"/>
    </source>
</evidence>
<organism evidence="3 4">
    <name type="scientific">Actinotalea ferrariae CF5-4</name>
    <dbReference type="NCBI Taxonomy" id="948458"/>
    <lineage>
        <taxon>Bacteria</taxon>
        <taxon>Bacillati</taxon>
        <taxon>Actinomycetota</taxon>
        <taxon>Actinomycetes</taxon>
        <taxon>Micrococcales</taxon>
        <taxon>Cellulomonadaceae</taxon>
        <taxon>Actinotalea</taxon>
    </lineage>
</organism>
<gene>
    <name evidence="3" type="ORF">N866_15215</name>
</gene>
<keyword evidence="4" id="KW-1185">Reference proteome</keyword>
<dbReference type="EMBL" id="AXCW01000005">
    <property type="protein sequence ID" value="EYR65091.1"/>
    <property type="molecule type" value="Genomic_DNA"/>
</dbReference>